<keyword evidence="5" id="KW-1052">Target cell membrane</keyword>
<evidence type="ECO:0000256" key="3">
    <source>
        <dbReference type="ARBA" id="ARBA00022483"/>
    </source>
</evidence>
<keyword evidence="8" id="KW-0638">Presynaptic neurotoxin</keyword>
<name>A0A8X7CSR8_9ARAC</name>
<keyword evidence="9" id="KW-0472">Membrane</keyword>
<evidence type="ECO:0000256" key="8">
    <source>
        <dbReference type="ARBA" id="ARBA00023028"/>
    </source>
</evidence>
<dbReference type="GO" id="GO:0090729">
    <property type="term" value="F:toxin activity"/>
    <property type="evidence" value="ECO:0007669"/>
    <property type="project" value="UniProtKB-KW"/>
</dbReference>
<gene>
    <name evidence="10" type="ORF">TNIN_308901</name>
</gene>
<keyword evidence="9" id="KW-1053">Target membrane</keyword>
<keyword evidence="6" id="KW-0800">Toxin</keyword>
<accession>A0A8X7CSR8</accession>
<protein>
    <submittedName>
        <fullName evidence="10">Uncharacterized protein</fullName>
    </submittedName>
</protein>
<dbReference type="GO" id="GO:0044231">
    <property type="term" value="C:host cell presynaptic membrane"/>
    <property type="evidence" value="ECO:0007669"/>
    <property type="project" value="UniProtKB-KW"/>
</dbReference>
<dbReference type="Gene3D" id="1.25.40.20">
    <property type="entry name" value="Ankyrin repeat-containing domain"/>
    <property type="match status" value="1"/>
</dbReference>
<evidence type="ECO:0000313" key="11">
    <source>
        <dbReference type="Proteomes" id="UP000886998"/>
    </source>
</evidence>
<comment type="caution">
    <text evidence="10">The sequence shown here is derived from an EMBL/GenBank/DDBJ whole genome shotgun (WGS) entry which is preliminary data.</text>
</comment>
<dbReference type="GO" id="GO:0044218">
    <property type="term" value="C:other organism cell membrane"/>
    <property type="evidence" value="ECO:0007669"/>
    <property type="project" value="UniProtKB-KW"/>
</dbReference>
<dbReference type="GO" id="GO:0005576">
    <property type="term" value="C:extracellular region"/>
    <property type="evidence" value="ECO:0007669"/>
    <property type="project" value="UniProtKB-SubCell"/>
</dbReference>
<keyword evidence="11" id="KW-1185">Reference proteome</keyword>
<keyword evidence="4" id="KW-0964">Secreted</keyword>
<keyword evidence="7" id="KW-0528">Neurotoxin</keyword>
<dbReference type="GO" id="GO:0006887">
    <property type="term" value="P:exocytosis"/>
    <property type="evidence" value="ECO:0007669"/>
    <property type="project" value="UniProtKB-KW"/>
</dbReference>
<evidence type="ECO:0000313" key="10">
    <source>
        <dbReference type="EMBL" id="GFY75322.1"/>
    </source>
</evidence>
<evidence type="ECO:0000256" key="2">
    <source>
        <dbReference type="ARBA" id="ARBA00004613"/>
    </source>
</evidence>
<organism evidence="10 11">
    <name type="scientific">Trichonephila inaurata madagascariensis</name>
    <dbReference type="NCBI Taxonomy" id="2747483"/>
    <lineage>
        <taxon>Eukaryota</taxon>
        <taxon>Metazoa</taxon>
        <taxon>Ecdysozoa</taxon>
        <taxon>Arthropoda</taxon>
        <taxon>Chelicerata</taxon>
        <taxon>Arachnida</taxon>
        <taxon>Araneae</taxon>
        <taxon>Araneomorphae</taxon>
        <taxon>Entelegynae</taxon>
        <taxon>Araneoidea</taxon>
        <taxon>Nephilidae</taxon>
        <taxon>Trichonephila</taxon>
        <taxon>Trichonephila inaurata</taxon>
    </lineage>
</organism>
<keyword evidence="3" id="KW-0268">Exocytosis</keyword>
<comment type="subcellular location">
    <subcellularLocation>
        <location evidence="2">Secreted</location>
    </subcellularLocation>
    <subcellularLocation>
        <location evidence="1">Target cell membrane</location>
    </subcellularLocation>
</comment>
<evidence type="ECO:0000256" key="4">
    <source>
        <dbReference type="ARBA" id="ARBA00022525"/>
    </source>
</evidence>
<evidence type="ECO:0000256" key="5">
    <source>
        <dbReference type="ARBA" id="ARBA00022537"/>
    </source>
</evidence>
<proteinExistence type="predicted"/>
<dbReference type="OrthoDB" id="27590at2759"/>
<dbReference type="AlphaFoldDB" id="A0A8X7CSR8"/>
<evidence type="ECO:0000256" key="1">
    <source>
        <dbReference type="ARBA" id="ARBA00004175"/>
    </source>
</evidence>
<dbReference type="Proteomes" id="UP000886998">
    <property type="component" value="Unassembled WGS sequence"/>
</dbReference>
<evidence type="ECO:0000256" key="6">
    <source>
        <dbReference type="ARBA" id="ARBA00022656"/>
    </source>
</evidence>
<reference evidence="10" key="1">
    <citation type="submission" date="2020-08" db="EMBL/GenBank/DDBJ databases">
        <title>Multicomponent nature underlies the extraordinary mechanical properties of spider dragline silk.</title>
        <authorList>
            <person name="Kono N."/>
            <person name="Nakamura H."/>
            <person name="Mori M."/>
            <person name="Yoshida Y."/>
            <person name="Ohtoshi R."/>
            <person name="Malay A.D."/>
            <person name="Moran D.A.P."/>
            <person name="Tomita M."/>
            <person name="Numata K."/>
            <person name="Arakawa K."/>
        </authorList>
    </citation>
    <scope>NUCLEOTIDE SEQUENCE</scope>
</reference>
<evidence type="ECO:0000256" key="7">
    <source>
        <dbReference type="ARBA" id="ARBA00022699"/>
    </source>
</evidence>
<dbReference type="InterPro" id="IPR036770">
    <property type="entry name" value="Ankyrin_rpt-contain_sf"/>
</dbReference>
<sequence length="308" mass="35505">MHVAVRGNRRVRNPDSEIEFLPLRHIDPHINYETIPHYRCLFRRSDLGCEMFILNNDLNRILSFIRSHENPSTPLHAAVIDYSYVNEIALDVLIEGNTSNLGISYKRKTALHHAAHSCQPDVIAKLIKYRLLSEKYKAEECTINGEHVSDDPDPNVIELVDDLYKRGITTKDIILSAKLLIEYTLLKNLSLCKNWFKTQRRTIFPDVLQYLQSGIVEISYLKAKKIKPHGTLYALLLDRTKDRNIHCSPLTTQIIIKHVKKRPKDKSYCVFRSSIAESLDPKTLKNKLLECAIYGRSECGRKKVSLEP</sequence>
<dbReference type="EMBL" id="BMAV01021292">
    <property type="protein sequence ID" value="GFY75322.1"/>
    <property type="molecule type" value="Genomic_DNA"/>
</dbReference>
<evidence type="ECO:0000256" key="9">
    <source>
        <dbReference type="ARBA" id="ARBA00023298"/>
    </source>
</evidence>